<proteinExistence type="predicted"/>
<dbReference type="InterPro" id="IPR015421">
    <property type="entry name" value="PyrdxlP-dep_Trfase_major"/>
</dbReference>
<dbReference type="Gene3D" id="3.40.640.10">
    <property type="entry name" value="Type I PLP-dependent aspartate aminotransferase-like (Major domain)"/>
    <property type="match status" value="1"/>
</dbReference>
<dbReference type="AlphaFoldDB" id="A0A927BMP8"/>
<keyword evidence="2" id="KW-0032">Aminotransferase</keyword>
<name>A0A927BMP8_STRGL</name>
<dbReference type="GO" id="GO:0030170">
    <property type="term" value="F:pyridoxal phosphate binding"/>
    <property type="evidence" value="ECO:0007669"/>
    <property type="project" value="InterPro"/>
</dbReference>
<sequence length="132" mass="14369">MTTHGSSEALYLAFAALVRPGDEVVVATPAYHSLSGLATAAGASLRPWPLRPENGFAPDLDDLRAVLSDRTRLVVVNFPHNRAVPAWTPEAVRSCSIWSRTARPFCCGTAPSPISSTTIRRWPNRPRTWTAC</sequence>
<dbReference type="CDD" id="cd00609">
    <property type="entry name" value="AAT_like"/>
    <property type="match status" value="1"/>
</dbReference>
<keyword evidence="2" id="KW-0808">Transferase</keyword>
<dbReference type="InterPro" id="IPR004839">
    <property type="entry name" value="Aminotransferase_I/II_large"/>
</dbReference>
<dbReference type="GO" id="GO:0008483">
    <property type="term" value="F:transaminase activity"/>
    <property type="evidence" value="ECO:0007669"/>
    <property type="project" value="UniProtKB-KW"/>
</dbReference>
<evidence type="ECO:0000313" key="2">
    <source>
        <dbReference type="EMBL" id="MBD2830533.1"/>
    </source>
</evidence>
<dbReference type="Pfam" id="PF00155">
    <property type="entry name" value="Aminotran_1_2"/>
    <property type="match status" value="1"/>
</dbReference>
<comment type="caution">
    <text evidence="2">The sequence shown here is derived from an EMBL/GenBank/DDBJ whole genome shotgun (WGS) entry which is preliminary data.</text>
</comment>
<dbReference type="EMBL" id="JACWUS010000026">
    <property type="protein sequence ID" value="MBD2830533.1"/>
    <property type="molecule type" value="Genomic_DNA"/>
</dbReference>
<dbReference type="InterPro" id="IPR015424">
    <property type="entry name" value="PyrdxlP-dep_Trfase"/>
</dbReference>
<reference evidence="2" key="1">
    <citation type="journal article" date="2020" name="PLoS ONE">
        <title>Isolation and characterization of Streptomyces bacteriophages and Streptomyces strains encoding biosynthetic arsenals: Streptomyces strains and phages for antibiotic discovery.</title>
        <authorList>
            <person name="Montano E.T."/>
            <person name="Nideffer J.F."/>
            <person name="Brumage L."/>
            <person name="Erb M."/>
            <person name="Derman A.I."/>
            <person name="Davis J.P."/>
            <person name="Estrada E."/>
            <person name="Fu S."/>
            <person name="Le D."/>
            <person name="Vuppala A."/>
            <person name="Tran C."/>
            <person name="Luterstein E."/>
            <person name="Lakkaraju S."/>
            <person name="Panchagnula S."/>
            <person name="Ren C."/>
            <person name="Doan J."/>
            <person name="Tran S."/>
            <person name="Soriano J."/>
            <person name="Fujita Y."/>
            <person name="Gutala P."/>
            <person name="Fujii Q."/>
            <person name="Lee M."/>
            <person name="Bui A."/>
            <person name="Villarreal C."/>
            <person name="Shing S.R."/>
            <person name="Kim S."/>
            <person name="Freeman D."/>
            <person name="Racha V."/>
            <person name="Ho A."/>
            <person name="Kumar P."/>
            <person name="Falah K."/>
            <person name="Dawson T."/>
            <person name="Enustun E."/>
            <person name="Prichard A."/>
            <person name="Gomez A."/>
            <person name="Khanna K."/>
            <person name="Trigg S."/>
            <person name="Fernandez L."/>
            <person name="Pogliano K."/>
            <person name="Pogliano J."/>
        </authorList>
    </citation>
    <scope>NUCLEOTIDE SEQUENCE</scope>
    <source>
        <strain evidence="2">QF2</strain>
    </source>
</reference>
<accession>A0A927BMP8</accession>
<organism evidence="2">
    <name type="scientific">Streptomyces globisporus</name>
    <dbReference type="NCBI Taxonomy" id="1908"/>
    <lineage>
        <taxon>Bacteria</taxon>
        <taxon>Bacillati</taxon>
        <taxon>Actinomycetota</taxon>
        <taxon>Actinomycetes</taxon>
        <taxon>Kitasatosporales</taxon>
        <taxon>Streptomycetaceae</taxon>
        <taxon>Streptomyces</taxon>
    </lineage>
</organism>
<evidence type="ECO:0000259" key="1">
    <source>
        <dbReference type="Pfam" id="PF00155"/>
    </source>
</evidence>
<dbReference type="PANTHER" id="PTHR43510:SF1">
    <property type="entry name" value="AMINOTRANSFERASE FUNCTION, HYPOTHETICAL (EUROFUNG)"/>
    <property type="match status" value="1"/>
</dbReference>
<protein>
    <submittedName>
        <fullName evidence="2">Aminotransferase class I/II-fold pyridoxal phosphate-dependent enzyme</fullName>
    </submittedName>
</protein>
<feature type="domain" description="Aminotransferase class I/classII large" evidence="1">
    <location>
        <begin position="2"/>
        <end position="82"/>
    </location>
</feature>
<dbReference type="SUPFAM" id="SSF53383">
    <property type="entry name" value="PLP-dependent transferases"/>
    <property type="match status" value="1"/>
</dbReference>
<dbReference type="PANTHER" id="PTHR43510">
    <property type="entry name" value="AMINOTRANSFERASE FUNCTION, HYPOTHETICAL (EUROFUNG)"/>
    <property type="match status" value="1"/>
</dbReference>
<gene>
    <name evidence="2" type="ORF">ID875_29240</name>
</gene>